<dbReference type="AlphaFoldDB" id="A0A6G1JFL0"/>
<evidence type="ECO:0000313" key="3">
    <source>
        <dbReference type="Proteomes" id="UP000799291"/>
    </source>
</evidence>
<name>A0A6G1JFL0_9PLEO</name>
<accession>A0A6G1JFL0</accession>
<reference evidence="2" key="1">
    <citation type="journal article" date="2020" name="Stud. Mycol.">
        <title>101 Dothideomycetes genomes: a test case for predicting lifestyles and emergence of pathogens.</title>
        <authorList>
            <person name="Haridas S."/>
            <person name="Albert R."/>
            <person name="Binder M."/>
            <person name="Bloem J."/>
            <person name="Labutti K."/>
            <person name="Salamov A."/>
            <person name="Andreopoulos B."/>
            <person name="Baker S."/>
            <person name="Barry K."/>
            <person name="Bills G."/>
            <person name="Bluhm B."/>
            <person name="Cannon C."/>
            <person name="Castanera R."/>
            <person name="Culley D."/>
            <person name="Daum C."/>
            <person name="Ezra D."/>
            <person name="Gonzalez J."/>
            <person name="Henrissat B."/>
            <person name="Kuo A."/>
            <person name="Liang C."/>
            <person name="Lipzen A."/>
            <person name="Lutzoni F."/>
            <person name="Magnuson J."/>
            <person name="Mondo S."/>
            <person name="Nolan M."/>
            <person name="Ohm R."/>
            <person name="Pangilinan J."/>
            <person name="Park H.-J."/>
            <person name="Ramirez L."/>
            <person name="Alfaro M."/>
            <person name="Sun H."/>
            <person name="Tritt A."/>
            <person name="Yoshinaga Y."/>
            <person name="Zwiers L.-H."/>
            <person name="Turgeon B."/>
            <person name="Goodwin S."/>
            <person name="Spatafora J."/>
            <person name="Crous P."/>
            <person name="Grigoriev I."/>
        </authorList>
    </citation>
    <scope>NUCLEOTIDE SEQUENCE</scope>
    <source>
        <strain evidence="2">CBS 122367</strain>
    </source>
</reference>
<feature type="region of interest" description="Disordered" evidence="1">
    <location>
        <begin position="1"/>
        <end position="28"/>
    </location>
</feature>
<evidence type="ECO:0000313" key="2">
    <source>
        <dbReference type="EMBL" id="KAF2689347.1"/>
    </source>
</evidence>
<gene>
    <name evidence="2" type="ORF">K458DRAFT_462271</name>
</gene>
<evidence type="ECO:0000256" key="1">
    <source>
        <dbReference type="SAM" id="MobiDB-lite"/>
    </source>
</evidence>
<dbReference type="EMBL" id="MU005572">
    <property type="protein sequence ID" value="KAF2689347.1"/>
    <property type="molecule type" value="Genomic_DNA"/>
</dbReference>
<dbReference type="Proteomes" id="UP000799291">
    <property type="component" value="Unassembled WGS sequence"/>
</dbReference>
<feature type="region of interest" description="Disordered" evidence="1">
    <location>
        <begin position="140"/>
        <end position="163"/>
    </location>
</feature>
<feature type="compositionally biased region" description="Polar residues" evidence="1">
    <location>
        <begin position="51"/>
        <end position="61"/>
    </location>
</feature>
<protein>
    <submittedName>
        <fullName evidence="2">Uncharacterized protein</fullName>
    </submittedName>
</protein>
<feature type="compositionally biased region" description="Polar residues" evidence="1">
    <location>
        <begin position="15"/>
        <end position="28"/>
    </location>
</feature>
<keyword evidence="3" id="KW-1185">Reference proteome</keyword>
<organism evidence="2 3">
    <name type="scientific">Lentithecium fluviatile CBS 122367</name>
    <dbReference type="NCBI Taxonomy" id="1168545"/>
    <lineage>
        <taxon>Eukaryota</taxon>
        <taxon>Fungi</taxon>
        <taxon>Dikarya</taxon>
        <taxon>Ascomycota</taxon>
        <taxon>Pezizomycotina</taxon>
        <taxon>Dothideomycetes</taxon>
        <taxon>Pleosporomycetidae</taxon>
        <taxon>Pleosporales</taxon>
        <taxon>Massarineae</taxon>
        <taxon>Lentitheciaceae</taxon>
        <taxon>Lentithecium</taxon>
    </lineage>
</organism>
<feature type="region of interest" description="Disordered" evidence="1">
    <location>
        <begin position="41"/>
        <end position="67"/>
    </location>
</feature>
<proteinExistence type="predicted"/>
<sequence>MDTEAPINSKGCCTPNPSYDPNNHQPLHMHTTSISRVTHMQDMRKSAAKQRATSGTTSPDATTKPRCPLLQNVGSVPYVLHHGDSGVGTVGAAVWMMKWDLGRPIQSDTCPPSFHVVHNTCTSTPQRCTVTAISPLADAQPNGSHARADQMNQVNPAPKDTRPLHPASRAAGMCFSHKKEGDEEYAQVGERICDFTCFCCREPCPKRACYIDRRHREAAAACMERAQQMRACQSLDGTMPLVMLVSRWRRAKGLLRPRMSCPIEHRTRQPGTDDGATRTPMVRRPSPIQSTSSKAPHVNTIMGSSRVTRVTSHRMNRIRAFPLPYPNLVSNQ</sequence>
<feature type="region of interest" description="Disordered" evidence="1">
    <location>
        <begin position="264"/>
        <end position="297"/>
    </location>
</feature>